<comment type="caution">
    <text evidence="3">The sequence shown here is derived from an EMBL/GenBank/DDBJ whole genome shotgun (WGS) entry which is preliminary data.</text>
</comment>
<evidence type="ECO:0000256" key="1">
    <source>
        <dbReference type="SAM" id="MobiDB-lite"/>
    </source>
</evidence>
<dbReference type="Gene3D" id="2.60.40.420">
    <property type="entry name" value="Cupredoxins - blue copper proteins"/>
    <property type="match status" value="1"/>
</dbReference>
<accession>A0AAW0BN58</accession>
<reference evidence="3 4" key="1">
    <citation type="submission" date="2024-01" db="EMBL/GenBank/DDBJ databases">
        <title>A draft genome for a cacao thread blight-causing isolate of Paramarasmius palmivorus.</title>
        <authorList>
            <person name="Baruah I.K."/>
            <person name="Bukari Y."/>
            <person name="Amoako-Attah I."/>
            <person name="Meinhardt L.W."/>
            <person name="Bailey B.A."/>
            <person name="Cohen S.P."/>
        </authorList>
    </citation>
    <scope>NUCLEOTIDE SEQUENCE [LARGE SCALE GENOMIC DNA]</scope>
    <source>
        <strain evidence="3 4">GH-12</strain>
    </source>
</reference>
<dbReference type="PANTHER" id="PTHR34883">
    <property type="entry name" value="SERINE-RICH PROTEIN, PUTATIVE-RELATED-RELATED"/>
    <property type="match status" value="1"/>
</dbReference>
<dbReference type="EMBL" id="JAYKXP010000090">
    <property type="protein sequence ID" value="KAK7028124.1"/>
    <property type="molecule type" value="Genomic_DNA"/>
</dbReference>
<protein>
    <recommendedName>
        <fullName evidence="5">Cupredoxin</fullName>
    </recommendedName>
</protein>
<organism evidence="3 4">
    <name type="scientific">Paramarasmius palmivorus</name>
    <dbReference type="NCBI Taxonomy" id="297713"/>
    <lineage>
        <taxon>Eukaryota</taxon>
        <taxon>Fungi</taxon>
        <taxon>Dikarya</taxon>
        <taxon>Basidiomycota</taxon>
        <taxon>Agaricomycotina</taxon>
        <taxon>Agaricomycetes</taxon>
        <taxon>Agaricomycetidae</taxon>
        <taxon>Agaricales</taxon>
        <taxon>Marasmiineae</taxon>
        <taxon>Marasmiaceae</taxon>
        <taxon>Paramarasmius</taxon>
    </lineage>
</organism>
<sequence>MRFFAVFAALVSVVAAETFTVIVGGNASLTYSPESVTAKEGDIIQFQFVSKNHTVTQSTFAKPCEIMTTPTEGINSGFLPVPQNATEFPVWSFTLNNASAPLWFYCAQQPHCSRGMVFSVNPTADKTHAAFKATAMGQTAGGASGSASGGAAATSSAPGTGASASPNGATNTGSENGAISTTMNVAGLVSIVSVVAGLLL</sequence>
<name>A0AAW0BN58_9AGAR</name>
<dbReference type="Proteomes" id="UP001383192">
    <property type="component" value="Unassembled WGS sequence"/>
</dbReference>
<dbReference type="AlphaFoldDB" id="A0AAW0BN58"/>
<evidence type="ECO:0000313" key="3">
    <source>
        <dbReference type="EMBL" id="KAK7028124.1"/>
    </source>
</evidence>
<dbReference type="CDD" id="cd00920">
    <property type="entry name" value="Cupredoxin"/>
    <property type="match status" value="1"/>
</dbReference>
<dbReference type="SUPFAM" id="SSF49503">
    <property type="entry name" value="Cupredoxins"/>
    <property type="match status" value="1"/>
</dbReference>
<evidence type="ECO:0008006" key="5">
    <source>
        <dbReference type="Google" id="ProtNLM"/>
    </source>
</evidence>
<evidence type="ECO:0000313" key="4">
    <source>
        <dbReference type="Proteomes" id="UP001383192"/>
    </source>
</evidence>
<proteinExistence type="predicted"/>
<dbReference type="PANTHER" id="PTHR34883:SF4">
    <property type="entry name" value="CUPREDOXIN"/>
    <property type="match status" value="1"/>
</dbReference>
<dbReference type="InterPro" id="IPR008972">
    <property type="entry name" value="Cupredoxin"/>
</dbReference>
<gene>
    <name evidence="3" type="ORF">VNI00_014939</name>
</gene>
<keyword evidence="4" id="KW-1185">Reference proteome</keyword>
<feature type="signal peptide" evidence="2">
    <location>
        <begin position="1"/>
        <end position="16"/>
    </location>
</feature>
<dbReference type="InterPro" id="IPR052953">
    <property type="entry name" value="Ser-rich/MCO-related"/>
</dbReference>
<feature type="chain" id="PRO_5043429637" description="Cupredoxin" evidence="2">
    <location>
        <begin position="17"/>
        <end position="200"/>
    </location>
</feature>
<feature type="compositionally biased region" description="Low complexity" evidence="1">
    <location>
        <begin position="149"/>
        <end position="170"/>
    </location>
</feature>
<keyword evidence="2" id="KW-0732">Signal</keyword>
<feature type="region of interest" description="Disordered" evidence="1">
    <location>
        <begin position="142"/>
        <end position="175"/>
    </location>
</feature>
<evidence type="ECO:0000256" key="2">
    <source>
        <dbReference type="SAM" id="SignalP"/>
    </source>
</evidence>